<accession>A0A1J7JGH5</accession>
<dbReference type="EMBL" id="KV875098">
    <property type="protein sequence ID" value="OIW28824.1"/>
    <property type="molecule type" value="Genomic_DNA"/>
</dbReference>
<gene>
    <name evidence="1" type="ORF">CONLIGDRAFT_681771</name>
</gene>
<name>A0A1J7JGH5_9PEZI</name>
<organism evidence="1 2">
    <name type="scientific">Coniochaeta ligniaria NRRL 30616</name>
    <dbReference type="NCBI Taxonomy" id="1408157"/>
    <lineage>
        <taxon>Eukaryota</taxon>
        <taxon>Fungi</taxon>
        <taxon>Dikarya</taxon>
        <taxon>Ascomycota</taxon>
        <taxon>Pezizomycotina</taxon>
        <taxon>Sordariomycetes</taxon>
        <taxon>Sordariomycetidae</taxon>
        <taxon>Coniochaetales</taxon>
        <taxon>Coniochaetaceae</taxon>
        <taxon>Coniochaeta</taxon>
    </lineage>
</organism>
<sequence length="171" mass="19053">MGNWTKLPQKFRSWLGLGPKQSRYQKSKTKTRATRRHPLPIVFFRQLDPLLLKQKTILRRTRLSVLHRQHFTSTGAVMRWIPASDIPAICAESLRMQGHAHGHFRDFISASLMLGMANSDRKRAGRPQHDTTTAEFAAATATAASAAAYAVAAAIEKYHSDIGSSDDNNGK</sequence>
<dbReference type="AlphaFoldDB" id="A0A1J7JGH5"/>
<protein>
    <submittedName>
        <fullName evidence="1">Uncharacterized protein</fullName>
    </submittedName>
</protein>
<proteinExistence type="predicted"/>
<dbReference type="InParanoid" id="A0A1J7JGH5"/>
<evidence type="ECO:0000313" key="1">
    <source>
        <dbReference type="EMBL" id="OIW28824.1"/>
    </source>
</evidence>
<keyword evidence="2" id="KW-1185">Reference proteome</keyword>
<evidence type="ECO:0000313" key="2">
    <source>
        <dbReference type="Proteomes" id="UP000182658"/>
    </source>
</evidence>
<reference evidence="1 2" key="1">
    <citation type="submission" date="2016-10" db="EMBL/GenBank/DDBJ databases">
        <title>Draft genome sequence of Coniochaeta ligniaria NRRL30616, a lignocellulolytic fungus for bioabatement of inhibitors in plant biomass hydrolysates.</title>
        <authorList>
            <consortium name="DOE Joint Genome Institute"/>
            <person name="Jimenez D.J."/>
            <person name="Hector R.E."/>
            <person name="Riley R."/>
            <person name="Sun H."/>
            <person name="Grigoriev I.V."/>
            <person name="Van Elsas J.D."/>
            <person name="Nichols N.N."/>
        </authorList>
    </citation>
    <scope>NUCLEOTIDE SEQUENCE [LARGE SCALE GENOMIC DNA]</scope>
    <source>
        <strain evidence="1 2">NRRL 30616</strain>
    </source>
</reference>
<dbReference type="Proteomes" id="UP000182658">
    <property type="component" value="Unassembled WGS sequence"/>
</dbReference>